<evidence type="ECO:0000256" key="11">
    <source>
        <dbReference type="ARBA" id="ARBA00061478"/>
    </source>
</evidence>
<comment type="subcellular location">
    <subcellularLocation>
        <location evidence="12">Cytoplasm</location>
    </subcellularLocation>
    <text evidence="12">Associates with ribosomes.</text>
</comment>
<dbReference type="InterPro" id="IPR032524">
    <property type="entry name" value="ABC_tran_C"/>
</dbReference>
<dbReference type="InterPro" id="IPR003439">
    <property type="entry name" value="ABC_transporter-like_ATP-bd"/>
</dbReference>
<dbReference type="FunFam" id="3.40.50.300:FF:000011">
    <property type="entry name" value="Putative ABC transporter ATP-binding component"/>
    <property type="match status" value="1"/>
</dbReference>
<dbReference type="OrthoDB" id="9762051at2"/>
<comment type="catalytic activity">
    <reaction evidence="10 12">
        <text>ATP + H2O = ADP + phosphate + H(+)</text>
        <dbReference type="Rhea" id="RHEA:13065"/>
        <dbReference type="ChEBI" id="CHEBI:15377"/>
        <dbReference type="ChEBI" id="CHEBI:15378"/>
        <dbReference type="ChEBI" id="CHEBI:30616"/>
        <dbReference type="ChEBI" id="CHEBI:43474"/>
        <dbReference type="ChEBI" id="CHEBI:456216"/>
    </reaction>
</comment>
<dbReference type="EMBL" id="LRRD01000033">
    <property type="protein sequence ID" value="KXW57876.1"/>
    <property type="molecule type" value="Genomic_DNA"/>
</dbReference>
<evidence type="ECO:0000313" key="17">
    <source>
        <dbReference type="Proteomes" id="UP000075653"/>
    </source>
</evidence>
<dbReference type="GO" id="GO:0006281">
    <property type="term" value="P:DNA repair"/>
    <property type="evidence" value="ECO:0007669"/>
    <property type="project" value="UniProtKB-KW"/>
</dbReference>
<accession>A0A8F3DUV4</accession>
<dbReference type="InterPro" id="IPR037118">
    <property type="entry name" value="Val-tRNA_synth_C_sf"/>
</dbReference>
<dbReference type="Pfam" id="PF12848">
    <property type="entry name" value="ABC_tran_Xtn"/>
    <property type="match status" value="1"/>
</dbReference>
<evidence type="ECO:0000313" key="15">
    <source>
        <dbReference type="EMBL" id="KXW57876.1"/>
    </source>
</evidence>
<evidence type="ECO:0000313" key="16">
    <source>
        <dbReference type="EMBL" id="QWY78298.1"/>
    </source>
</evidence>
<dbReference type="RefSeq" id="WP_031598454.1">
    <property type="nucleotide sequence ID" value="NZ_CP053675.1"/>
</dbReference>
<feature type="compositionally biased region" description="Polar residues" evidence="13">
    <location>
        <begin position="504"/>
        <end position="520"/>
    </location>
</feature>
<evidence type="ECO:0000256" key="13">
    <source>
        <dbReference type="SAM" id="MobiDB-lite"/>
    </source>
</evidence>
<dbReference type="Pfam" id="PF16326">
    <property type="entry name" value="ABC_tran_CTD"/>
    <property type="match status" value="1"/>
</dbReference>
<feature type="domain" description="ABC transporter" evidence="14">
    <location>
        <begin position="284"/>
        <end position="502"/>
    </location>
</feature>
<dbReference type="PROSITE" id="PS00211">
    <property type="entry name" value="ABC_TRANSPORTER_1"/>
    <property type="match status" value="2"/>
</dbReference>
<comment type="similarity">
    <text evidence="11 12">Belongs to the ABC transporter superfamily. ABCF family. Uup subfamily.</text>
</comment>
<dbReference type="EC" id="3.6.1.-" evidence="12"/>
<keyword evidence="9 12" id="KW-0234">DNA repair</keyword>
<dbReference type="GO" id="GO:0005737">
    <property type="term" value="C:cytoplasm"/>
    <property type="evidence" value="ECO:0007669"/>
    <property type="project" value="UniProtKB-SubCell"/>
</dbReference>
<dbReference type="SUPFAM" id="SSF52540">
    <property type="entry name" value="P-loop containing nucleoside triphosphate hydrolases"/>
    <property type="match status" value="2"/>
</dbReference>
<dbReference type="InterPro" id="IPR017871">
    <property type="entry name" value="ABC_transporter-like_CS"/>
</dbReference>
<evidence type="ECO:0000256" key="2">
    <source>
        <dbReference type="ARBA" id="ARBA00022490"/>
    </source>
</evidence>
<dbReference type="PANTHER" id="PTHR42855">
    <property type="entry name" value="ABC TRANSPORTER ATP-BINDING SUBUNIT"/>
    <property type="match status" value="1"/>
</dbReference>
<organism evidence="15 17">
    <name type="scientific">Ferrovum myxofaciens</name>
    <dbReference type="NCBI Taxonomy" id="416213"/>
    <lineage>
        <taxon>Bacteria</taxon>
        <taxon>Pseudomonadati</taxon>
        <taxon>Pseudomonadota</taxon>
        <taxon>Betaproteobacteria</taxon>
        <taxon>Ferrovales</taxon>
        <taxon>Ferrovaceae</taxon>
        <taxon>Ferrovum</taxon>
    </lineage>
</organism>
<gene>
    <name evidence="12 15" type="primary">uup</name>
    <name evidence="15" type="ORF">FEMY_15830</name>
    <name evidence="16" type="ORF">JZL65_04275</name>
</gene>
<keyword evidence="17" id="KW-1185">Reference proteome</keyword>
<dbReference type="InterPro" id="IPR027417">
    <property type="entry name" value="P-loop_NTPase"/>
</dbReference>
<keyword evidence="6 12" id="KW-0378">Hydrolase</keyword>
<dbReference type="Proteomes" id="UP000075653">
    <property type="component" value="Unassembled WGS sequence"/>
</dbReference>
<dbReference type="GO" id="GO:0005524">
    <property type="term" value="F:ATP binding"/>
    <property type="evidence" value="ECO:0007669"/>
    <property type="project" value="UniProtKB-UniRule"/>
</dbReference>
<evidence type="ECO:0000256" key="9">
    <source>
        <dbReference type="ARBA" id="ARBA00023204"/>
    </source>
</evidence>
<protein>
    <recommendedName>
        <fullName evidence="12">ATP-binding protein Uup</fullName>
        <ecNumber evidence="12">3.6.1.-</ecNumber>
    </recommendedName>
</protein>
<dbReference type="InterPro" id="IPR003593">
    <property type="entry name" value="AAA+_ATPase"/>
</dbReference>
<reference evidence="16" key="2">
    <citation type="submission" date="2021-02" db="EMBL/GenBank/DDBJ databases">
        <title>Comparative genomics of Ferrovum myxofaciens strains, predominant extremophile bacteria forming large biofilm stalactites in acid mine ecosystems.</title>
        <authorList>
            <person name="Burkartova K."/>
            <person name="Ridl J."/>
            <person name="Pajer P."/>
            <person name="Falteisek L."/>
        </authorList>
    </citation>
    <scope>NUCLEOTIDE SEQUENCE</scope>
    <source>
        <strain evidence="16">MI1III</strain>
    </source>
</reference>
<dbReference type="PATRIC" id="fig|1789004.3.peg.1613"/>
<evidence type="ECO:0000256" key="1">
    <source>
        <dbReference type="ARBA" id="ARBA00022475"/>
    </source>
</evidence>
<keyword evidence="1" id="KW-1003">Cell membrane</keyword>
<dbReference type="GO" id="GO:0016887">
    <property type="term" value="F:ATP hydrolysis activity"/>
    <property type="evidence" value="ECO:0007669"/>
    <property type="project" value="UniProtKB-UniRule"/>
</dbReference>
<dbReference type="InterPro" id="IPR032781">
    <property type="entry name" value="ABC_tran_Xtn"/>
</dbReference>
<evidence type="ECO:0000256" key="4">
    <source>
        <dbReference type="ARBA" id="ARBA00022741"/>
    </source>
</evidence>
<dbReference type="SMART" id="SM00382">
    <property type="entry name" value="AAA"/>
    <property type="match status" value="2"/>
</dbReference>
<dbReference type="PROSITE" id="PS50893">
    <property type="entry name" value="ABC_TRANSPORTER_2"/>
    <property type="match status" value="2"/>
</dbReference>
<dbReference type="Gene3D" id="1.10.287.380">
    <property type="entry name" value="Valyl-tRNA synthetase, C-terminal domain"/>
    <property type="match status" value="1"/>
</dbReference>
<proteinExistence type="inferred from homology"/>
<keyword evidence="2 12" id="KW-0963">Cytoplasm</keyword>
<dbReference type="PANTHER" id="PTHR42855:SF1">
    <property type="entry name" value="ABC TRANSPORTER DOMAIN-CONTAINING PROTEIN"/>
    <property type="match status" value="1"/>
</dbReference>
<reference evidence="15 17" key="1">
    <citation type="submission" date="2016-01" db="EMBL/GenBank/DDBJ databases">
        <title>Genome sequence of the acidophilic iron oxidising Ferrovum strain Z-31.</title>
        <authorList>
            <person name="Poehlein A."/>
            <person name="Ullrich S.R."/>
            <person name="Schloemann M."/>
            <person name="Muehling M."/>
            <person name="Daniel R."/>
        </authorList>
    </citation>
    <scope>NUCLEOTIDE SEQUENCE [LARGE SCALE GENOMIC DNA]</scope>
    <source>
        <strain evidence="15 17">Z-31</strain>
    </source>
</reference>
<accession>A0A149VXF6</accession>
<sequence length="607" mass="67864">MPLIILDAVSLAFGLDPLLDHIDFQIDPGERIGLIGRNGGGKSTLLRIILGIIAPDEGKVWRQPGLRMGYVPQEPELDPESSIFDAVAQGLTECGMPVASYQVERQLSQMGLEPEGQVGQLSGGWKKRVALARALVSEPDLLILDEPTNHLDVAAIERLEGALRNFPGAVLFITHDRHFLDQVVTRVVELDRGQLSTFGISFADYLRRKAEQLASEALEQRRFDKLLSQEEVWIRKGVQARRTRNEGRVRRLEELRRERALRRDQIGSVRLAVDSGDRSGELIAELQEVTLRYENQILVQGFSTRIQRGDKIGIMGPNGVGKTTLLRTLLGLHTPDEGTVRSGTRLNIAYFDQWREQLDLSATLVETISPGSDFIEIGGTRKHVISYLGDFLFPPERARAKVASLSGGERNRLLLARLFARPSNVLVLDEPTNDLDIETLELLESLLIEYPGTLFLVSHDRAFLDAVVTQVIVLEGQGIVTENAGGYSDWIRYLAQRKKIQANKESPVSAASETGGTNRPSAIKPRKAQTGRLSYKEQKELETLPDTIAHLEKEEAELAQTLADGTLYRNSPDEVKRLSQRQAELTHQLEQAFLRWEALQQKHDKEP</sequence>
<feature type="domain" description="ABC transporter" evidence="14">
    <location>
        <begin position="4"/>
        <end position="217"/>
    </location>
</feature>
<comment type="function">
    <text evidence="12">Probably plays a role in ribosome assembly or function. May be involved in resolution of branched DNA intermediates that result from template switching in postreplication gaps. Binds DNA and has ATPase activity.</text>
</comment>
<dbReference type="FunFam" id="3.40.50.300:FF:000309">
    <property type="entry name" value="ABC transporter ATP-binding protein"/>
    <property type="match status" value="1"/>
</dbReference>
<dbReference type="GO" id="GO:0003677">
    <property type="term" value="F:DNA binding"/>
    <property type="evidence" value="ECO:0007669"/>
    <property type="project" value="UniProtKB-UniRule"/>
</dbReference>
<keyword evidence="1" id="KW-0472">Membrane</keyword>
<dbReference type="GO" id="GO:0043022">
    <property type="term" value="F:ribosome binding"/>
    <property type="evidence" value="ECO:0007669"/>
    <property type="project" value="UniProtKB-UniRule"/>
</dbReference>
<dbReference type="Gene3D" id="3.40.50.300">
    <property type="entry name" value="P-loop containing nucleotide triphosphate hydrolases"/>
    <property type="match status" value="2"/>
</dbReference>
<comment type="caution">
    <text evidence="12">Lacks conserved residue(s) required for the propagation of feature annotation.</text>
</comment>
<keyword evidence="7 12" id="KW-0067">ATP-binding</keyword>
<dbReference type="HAMAP" id="MF_00848">
    <property type="entry name" value="Uup"/>
    <property type="match status" value="1"/>
</dbReference>
<evidence type="ECO:0000259" key="14">
    <source>
        <dbReference type="PROSITE" id="PS50893"/>
    </source>
</evidence>
<evidence type="ECO:0000256" key="10">
    <source>
        <dbReference type="ARBA" id="ARBA00049360"/>
    </source>
</evidence>
<keyword evidence="3 12" id="KW-0677">Repeat</keyword>
<evidence type="ECO:0000256" key="7">
    <source>
        <dbReference type="ARBA" id="ARBA00022840"/>
    </source>
</evidence>
<evidence type="ECO:0000256" key="6">
    <source>
        <dbReference type="ARBA" id="ARBA00022801"/>
    </source>
</evidence>
<dbReference type="InterPro" id="IPR043686">
    <property type="entry name" value="Uup"/>
</dbReference>
<dbReference type="CDD" id="cd03221">
    <property type="entry name" value="ABCF_EF-3"/>
    <property type="match status" value="2"/>
</dbReference>
<evidence type="ECO:0000256" key="12">
    <source>
        <dbReference type="HAMAP-Rule" id="MF_00848"/>
    </source>
</evidence>
<name>A0A8F3DUV4_9PROT</name>
<dbReference type="InterPro" id="IPR051309">
    <property type="entry name" value="ABCF_ATPase"/>
</dbReference>
<evidence type="ECO:0000256" key="8">
    <source>
        <dbReference type="ARBA" id="ARBA00023125"/>
    </source>
</evidence>
<dbReference type="EMBL" id="CP071137">
    <property type="protein sequence ID" value="QWY78298.1"/>
    <property type="molecule type" value="Genomic_DNA"/>
</dbReference>
<feature type="binding site" evidence="12">
    <location>
        <begin position="316"/>
        <end position="323"/>
    </location>
    <ligand>
        <name>ATP</name>
        <dbReference type="ChEBI" id="CHEBI:30616"/>
        <label>2</label>
    </ligand>
</feature>
<evidence type="ECO:0000256" key="5">
    <source>
        <dbReference type="ARBA" id="ARBA00022763"/>
    </source>
</evidence>
<dbReference type="Pfam" id="PF00005">
    <property type="entry name" value="ABC_tran"/>
    <property type="match status" value="2"/>
</dbReference>
<feature type="region of interest" description="Disordered" evidence="13">
    <location>
        <begin position="504"/>
        <end position="532"/>
    </location>
</feature>
<keyword evidence="8 12" id="KW-0238">DNA-binding</keyword>
<dbReference type="AlphaFoldDB" id="A0A8F3DUV4"/>
<dbReference type="Proteomes" id="UP000683551">
    <property type="component" value="Chromosome"/>
</dbReference>
<keyword evidence="4 12" id="KW-0547">Nucleotide-binding</keyword>
<evidence type="ECO:0000256" key="3">
    <source>
        <dbReference type="ARBA" id="ARBA00022737"/>
    </source>
</evidence>
<keyword evidence="5 12" id="KW-0227">DNA damage</keyword>